<protein>
    <submittedName>
        <fullName evidence="2">Uncharacterized protein</fullName>
    </submittedName>
</protein>
<feature type="region of interest" description="Disordered" evidence="1">
    <location>
        <begin position="207"/>
        <end position="328"/>
    </location>
</feature>
<evidence type="ECO:0000256" key="1">
    <source>
        <dbReference type="SAM" id="MobiDB-lite"/>
    </source>
</evidence>
<name>A0A8H6J8B4_9PEZI</name>
<dbReference type="Proteomes" id="UP000652219">
    <property type="component" value="Unassembled WGS sequence"/>
</dbReference>
<dbReference type="EMBL" id="WIGN01000119">
    <property type="protein sequence ID" value="KAF6808375.1"/>
    <property type="molecule type" value="Genomic_DNA"/>
</dbReference>
<feature type="compositionally biased region" description="Acidic residues" evidence="1">
    <location>
        <begin position="290"/>
        <end position="300"/>
    </location>
</feature>
<gene>
    <name evidence="2" type="ORF">CSOJ01_07602</name>
</gene>
<sequence length="328" mass="35505">MCPPLRPDPGPLTLLNSHIRPPLQPWLEASAANVLQLLHPLHAPGRDPPLRPLRPSPPASKAVCVVYGLELVRFPDCAHLAALGSQDGTGTTARTKARTRSLAEGRLEGTPSMICLQSKYKSELSRSEADRRHPSLSLSKLGSCTLSRLASAATAFCSSTATLRVELELFSCGSQCYRPPGPGHACRLASSRLVRLPCLNCAGPSAAPSYEGPEGKARTQTTDFNEGYSIRSNVGYPASSHHDKRETRAHLHGRRDHGDGDQDWGGQANGNEELHGSTAAERWKGKGLEVEVEDEEEDEAVREAGHEGGRRSRRRIKMRSNQEIAPGP</sequence>
<keyword evidence="3" id="KW-1185">Reference proteome</keyword>
<accession>A0A8H6J8B4</accession>
<evidence type="ECO:0000313" key="3">
    <source>
        <dbReference type="Proteomes" id="UP000652219"/>
    </source>
</evidence>
<reference evidence="2 3" key="1">
    <citation type="journal article" date="2020" name="Phytopathology">
        <title>Genome Sequence Resources of Colletotrichum truncatum, C. plurivorum, C. musicola, and C. sojae: Four Species Pathogenic to Soybean (Glycine max).</title>
        <authorList>
            <person name="Rogerio F."/>
            <person name="Boufleur T.R."/>
            <person name="Ciampi-Guillardi M."/>
            <person name="Sukno S.A."/>
            <person name="Thon M.R."/>
            <person name="Massola Junior N.S."/>
            <person name="Baroncelli R."/>
        </authorList>
    </citation>
    <scope>NUCLEOTIDE SEQUENCE [LARGE SCALE GENOMIC DNA]</scope>
    <source>
        <strain evidence="2 3">LFN0009</strain>
    </source>
</reference>
<organism evidence="2 3">
    <name type="scientific">Colletotrichum sojae</name>
    <dbReference type="NCBI Taxonomy" id="2175907"/>
    <lineage>
        <taxon>Eukaryota</taxon>
        <taxon>Fungi</taxon>
        <taxon>Dikarya</taxon>
        <taxon>Ascomycota</taxon>
        <taxon>Pezizomycotina</taxon>
        <taxon>Sordariomycetes</taxon>
        <taxon>Hypocreomycetidae</taxon>
        <taxon>Glomerellales</taxon>
        <taxon>Glomerellaceae</taxon>
        <taxon>Colletotrichum</taxon>
        <taxon>Colletotrichum orchidearum species complex</taxon>
    </lineage>
</organism>
<feature type="compositionally biased region" description="Polar residues" evidence="1">
    <location>
        <begin position="319"/>
        <end position="328"/>
    </location>
</feature>
<proteinExistence type="predicted"/>
<comment type="caution">
    <text evidence="2">The sequence shown here is derived from an EMBL/GenBank/DDBJ whole genome shotgun (WGS) entry which is preliminary data.</text>
</comment>
<feature type="compositionally biased region" description="Basic and acidic residues" evidence="1">
    <location>
        <begin position="240"/>
        <end position="249"/>
    </location>
</feature>
<dbReference type="AlphaFoldDB" id="A0A8H6J8B4"/>
<feature type="compositionally biased region" description="Basic and acidic residues" evidence="1">
    <location>
        <begin position="301"/>
        <end position="310"/>
    </location>
</feature>
<evidence type="ECO:0000313" key="2">
    <source>
        <dbReference type="EMBL" id="KAF6808375.1"/>
    </source>
</evidence>